<dbReference type="InterPro" id="IPR003582">
    <property type="entry name" value="ShKT_dom"/>
</dbReference>
<dbReference type="Gene3D" id="3.40.33.10">
    <property type="entry name" value="CAP"/>
    <property type="match status" value="1"/>
</dbReference>
<dbReference type="SUPFAM" id="SSF57546">
    <property type="entry name" value="Crisp domain-like"/>
    <property type="match status" value="1"/>
</dbReference>
<dbReference type="PROSITE" id="PS51670">
    <property type="entry name" value="SHKT"/>
    <property type="match status" value="1"/>
</dbReference>
<reference evidence="6" key="1">
    <citation type="submission" date="2025-08" db="UniProtKB">
        <authorList>
            <consortium name="Ensembl"/>
        </authorList>
    </citation>
    <scope>IDENTIFICATION</scope>
</reference>
<feature type="disulfide bond" evidence="2">
    <location>
        <begin position="179"/>
        <end position="192"/>
    </location>
</feature>
<evidence type="ECO:0000313" key="6">
    <source>
        <dbReference type="Ensembl" id="ENSFHEP00000007282.1"/>
    </source>
</evidence>
<dbReference type="InterPro" id="IPR013871">
    <property type="entry name" value="Cysteine_rich_secretory"/>
</dbReference>
<dbReference type="Ensembl" id="ENSFHET00000004078.1">
    <property type="protein sequence ID" value="ENSFHEP00000007282.1"/>
    <property type="gene ID" value="ENSFHEG00000008397.1"/>
</dbReference>
<dbReference type="STRING" id="8078.ENSFHEP00000007282"/>
<protein>
    <recommendedName>
        <fullName evidence="5">ShKT domain-containing protein</fullName>
    </recommendedName>
</protein>
<dbReference type="InterPro" id="IPR042076">
    <property type="entry name" value="Crisp-like_dom"/>
</dbReference>
<evidence type="ECO:0000256" key="4">
    <source>
        <dbReference type="SAM" id="SignalP"/>
    </source>
</evidence>
<evidence type="ECO:0000313" key="7">
    <source>
        <dbReference type="Proteomes" id="UP000265000"/>
    </source>
</evidence>
<dbReference type="FunFam" id="1.10.10.740:FF:000001">
    <property type="entry name" value="Cysteine-rich secretory protein 2"/>
    <property type="match status" value="1"/>
</dbReference>
<dbReference type="GeneTree" id="ENSGT00940000156439"/>
<dbReference type="AlphaFoldDB" id="A0A3Q2P5B1"/>
<reference evidence="6" key="2">
    <citation type="submission" date="2025-09" db="UniProtKB">
        <authorList>
            <consortium name="Ensembl"/>
        </authorList>
    </citation>
    <scope>IDENTIFICATION</scope>
</reference>
<feature type="domain" description="ShKT" evidence="5">
    <location>
        <begin position="161"/>
        <end position="194"/>
    </location>
</feature>
<keyword evidence="3" id="KW-0472">Membrane</keyword>
<name>A0A3Q2P5B1_FUNHE</name>
<feature type="transmembrane region" description="Helical" evidence="3">
    <location>
        <begin position="109"/>
        <end position="126"/>
    </location>
</feature>
<feature type="signal peptide" evidence="4">
    <location>
        <begin position="1"/>
        <end position="18"/>
    </location>
</feature>
<dbReference type="Proteomes" id="UP000265000">
    <property type="component" value="Unplaced"/>
</dbReference>
<proteinExistence type="predicted"/>
<dbReference type="InterPro" id="IPR014044">
    <property type="entry name" value="CAP_dom"/>
</dbReference>
<accession>A0A3Q2P5B1</accession>
<evidence type="ECO:0000256" key="1">
    <source>
        <dbReference type="ARBA" id="ARBA00023157"/>
    </source>
</evidence>
<dbReference type="SMART" id="SM00198">
    <property type="entry name" value="SCP"/>
    <property type="match status" value="1"/>
</dbReference>
<keyword evidence="3" id="KW-0812">Transmembrane</keyword>
<keyword evidence="4" id="KW-0732">Signal</keyword>
<evidence type="ECO:0000256" key="2">
    <source>
        <dbReference type="PROSITE-ProRule" id="PRU01005"/>
    </source>
</evidence>
<dbReference type="SUPFAM" id="SSF55797">
    <property type="entry name" value="PR-1-like"/>
    <property type="match status" value="1"/>
</dbReference>
<dbReference type="Gene3D" id="1.10.10.740">
    <property type="entry name" value="Crisp domain"/>
    <property type="match status" value="1"/>
</dbReference>
<keyword evidence="7" id="KW-1185">Reference proteome</keyword>
<organism evidence="6 7">
    <name type="scientific">Fundulus heteroclitus</name>
    <name type="common">Killifish</name>
    <name type="synonym">Mummichog</name>
    <dbReference type="NCBI Taxonomy" id="8078"/>
    <lineage>
        <taxon>Eukaryota</taxon>
        <taxon>Metazoa</taxon>
        <taxon>Chordata</taxon>
        <taxon>Craniata</taxon>
        <taxon>Vertebrata</taxon>
        <taxon>Euteleostomi</taxon>
        <taxon>Actinopterygii</taxon>
        <taxon>Neopterygii</taxon>
        <taxon>Teleostei</taxon>
        <taxon>Neoteleostei</taxon>
        <taxon>Acanthomorphata</taxon>
        <taxon>Ovalentaria</taxon>
        <taxon>Atherinomorphae</taxon>
        <taxon>Cyprinodontiformes</taxon>
        <taxon>Fundulidae</taxon>
        <taxon>Fundulus</taxon>
    </lineage>
</organism>
<comment type="caution">
    <text evidence="2">Lacks conserved residue(s) required for the propagation of feature annotation.</text>
</comment>
<evidence type="ECO:0000259" key="5">
    <source>
        <dbReference type="PROSITE" id="PS51670"/>
    </source>
</evidence>
<sequence>GKMFVLLICILILQDVHTACVVVNVCPENTTVQAEIVDVHNAFRRAVEPSAADMLMMVGYELGENLFFSSSPSSWTSVISAWHFEKSHYRYPNGSTNGQPIGHYTQVTTVYTGLMLSMLLFFLFLFKLKLGNFKRWPPYKVGTSCASCPNNCVDNLCTNPCPYINRFINCPKLKVTNGCNNPLVYAWCPASCKCTTEIVPIY</sequence>
<dbReference type="Pfam" id="PF08562">
    <property type="entry name" value="Crisp"/>
    <property type="match status" value="1"/>
</dbReference>
<feature type="disulfide bond" evidence="2">
    <location>
        <begin position="170"/>
        <end position="188"/>
    </location>
</feature>
<feature type="chain" id="PRO_5018575122" description="ShKT domain-containing protein" evidence="4">
    <location>
        <begin position="19"/>
        <end position="202"/>
    </location>
</feature>
<keyword evidence="1 2" id="KW-1015">Disulfide bond</keyword>
<dbReference type="InterPro" id="IPR035940">
    <property type="entry name" value="CAP_sf"/>
</dbReference>
<keyword evidence="3" id="KW-1133">Transmembrane helix</keyword>
<evidence type="ECO:0000256" key="3">
    <source>
        <dbReference type="SAM" id="Phobius"/>
    </source>
</evidence>